<dbReference type="InterPro" id="IPR017853">
    <property type="entry name" value="GH"/>
</dbReference>
<dbReference type="AlphaFoldDB" id="A0A813KAY7"/>
<dbReference type="PROSITE" id="PS51910">
    <property type="entry name" value="GH18_2"/>
    <property type="match status" value="1"/>
</dbReference>
<feature type="non-terminal residue" evidence="3">
    <location>
        <position position="133"/>
    </location>
</feature>
<keyword evidence="1" id="KW-0732">Signal</keyword>
<name>A0A813KAY7_POLGL</name>
<evidence type="ECO:0000259" key="2">
    <source>
        <dbReference type="PROSITE" id="PS51910"/>
    </source>
</evidence>
<dbReference type="Proteomes" id="UP000626109">
    <property type="component" value="Unassembled WGS sequence"/>
</dbReference>
<feature type="domain" description="GH18" evidence="2">
    <location>
        <begin position="22"/>
        <end position="133"/>
    </location>
</feature>
<proteinExistence type="predicted"/>
<feature type="chain" id="PRO_5032306446" description="GH18 domain-containing protein" evidence="1">
    <location>
        <begin position="17"/>
        <end position="133"/>
    </location>
</feature>
<organism evidence="3 4">
    <name type="scientific">Polarella glacialis</name>
    <name type="common">Dinoflagellate</name>
    <dbReference type="NCBI Taxonomy" id="89957"/>
    <lineage>
        <taxon>Eukaryota</taxon>
        <taxon>Sar</taxon>
        <taxon>Alveolata</taxon>
        <taxon>Dinophyceae</taxon>
        <taxon>Suessiales</taxon>
        <taxon>Suessiaceae</taxon>
        <taxon>Polarella</taxon>
    </lineage>
</organism>
<dbReference type="Gene3D" id="3.20.20.80">
    <property type="entry name" value="Glycosidases"/>
    <property type="match status" value="1"/>
</dbReference>
<dbReference type="EMBL" id="CAJNNW010028038">
    <property type="protein sequence ID" value="CAE8694386.1"/>
    <property type="molecule type" value="Genomic_DNA"/>
</dbReference>
<accession>A0A813KAY7</accession>
<dbReference type="InterPro" id="IPR001223">
    <property type="entry name" value="Glyco_hydro18_cat"/>
</dbReference>
<sequence>MTWKVVFLFVAAVVSAEDPSPTRLIGYFDAKSQKELPVESLPSQNLTHVVLTNAVKVDSLGKLYYLSEPDELSSQELFKRISAMPVQLIVSIRGHEDDVALDELSENETVRTRFASDMAKNLQDWGASGLEIE</sequence>
<comment type="caution">
    <text evidence="3">The sequence shown here is derived from an EMBL/GenBank/DDBJ whole genome shotgun (WGS) entry which is preliminary data.</text>
</comment>
<evidence type="ECO:0000256" key="1">
    <source>
        <dbReference type="SAM" id="SignalP"/>
    </source>
</evidence>
<evidence type="ECO:0000313" key="4">
    <source>
        <dbReference type="Proteomes" id="UP000626109"/>
    </source>
</evidence>
<feature type="signal peptide" evidence="1">
    <location>
        <begin position="1"/>
        <end position="16"/>
    </location>
</feature>
<reference evidence="3" key="1">
    <citation type="submission" date="2021-02" db="EMBL/GenBank/DDBJ databases">
        <authorList>
            <person name="Dougan E. K."/>
            <person name="Rhodes N."/>
            <person name="Thang M."/>
            <person name="Chan C."/>
        </authorList>
    </citation>
    <scope>NUCLEOTIDE SEQUENCE</scope>
</reference>
<evidence type="ECO:0000313" key="3">
    <source>
        <dbReference type="EMBL" id="CAE8694386.1"/>
    </source>
</evidence>
<gene>
    <name evidence="3" type="ORF">PGLA2088_LOCUS28830</name>
</gene>
<dbReference type="SUPFAM" id="SSF51445">
    <property type="entry name" value="(Trans)glycosidases"/>
    <property type="match status" value="1"/>
</dbReference>
<protein>
    <recommendedName>
        <fullName evidence="2">GH18 domain-containing protein</fullName>
    </recommendedName>
</protein>
<dbReference type="GO" id="GO:0005975">
    <property type="term" value="P:carbohydrate metabolic process"/>
    <property type="evidence" value="ECO:0007669"/>
    <property type="project" value="InterPro"/>
</dbReference>